<evidence type="ECO:0000313" key="1">
    <source>
        <dbReference type="EMBL" id="CAK7350453.1"/>
    </source>
</evidence>
<accession>A0AAV1SJL6</accession>
<comment type="caution">
    <text evidence="1">The sequence shown here is derived from an EMBL/GenBank/DDBJ whole genome shotgun (WGS) entry which is preliminary data.</text>
</comment>
<evidence type="ECO:0000313" key="2">
    <source>
        <dbReference type="Proteomes" id="UP001314170"/>
    </source>
</evidence>
<reference evidence="1 2" key="1">
    <citation type="submission" date="2024-01" db="EMBL/GenBank/DDBJ databases">
        <authorList>
            <person name="Waweru B."/>
        </authorList>
    </citation>
    <scope>NUCLEOTIDE SEQUENCE [LARGE SCALE GENOMIC DNA]</scope>
</reference>
<gene>
    <name evidence="1" type="ORF">DCAF_LOCUS23184</name>
</gene>
<sequence>MARAVEGTSRCAPLLDGQQILFPAAVWTMRVSLNFKALQLANLLNTPDVMFTDFN</sequence>
<dbReference type="AlphaFoldDB" id="A0AAV1SJL6"/>
<dbReference type="EMBL" id="CAWUPB010001184">
    <property type="protein sequence ID" value="CAK7350453.1"/>
    <property type="molecule type" value="Genomic_DNA"/>
</dbReference>
<organism evidence="1 2">
    <name type="scientific">Dovyalis caffra</name>
    <dbReference type="NCBI Taxonomy" id="77055"/>
    <lineage>
        <taxon>Eukaryota</taxon>
        <taxon>Viridiplantae</taxon>
        <taxon>Streptophyta</taxon>
        <taxon>Embryophyta</taxon>
        <taxon>Tracheophyta</taxon>
        <taxon>Spermatophyta</taxon>
        <taxon>Magnoliopsida</taxon>
        <taxon>eudicotyledons</taxon>
        <taxon>Gunneridae</taxon>
        <taxon>Pentapetalae</taxon>
        <taxon>rosids</taxon>
        <taxon>fabids</taxon>
        <taxon>Malpighiales</taxon>
        <taxon>Salicaceae</taxon>
        <taxon>Flacourtieae</taxon>
        <taxon>Dovyalis</taxon>
    </lineage>
</organism>
<dbReference type="Proteomes" id="UP001314170">
    <property type="component" value="Unassembled WGS sequence"/>
</dbReference>
<protein>
    <submittedName>
        <fullName evidence="1">Uncharacterized protein</fullName>
    </submittedName>
</protein>
<name>A0AAV1SJL6_9ROSI</name>
<proteinExistence type="predicted"/>
<keyword evidence="2" id="KW-1185">Reference proteome</keyword>